<name>A0A2S8BGS3_9MYCO</name>
<dbReference type="Proteomes" id="UP000238296">
    <property type="component" value="Unassembled WGS sequence"/>
</dbReference>
<evidence type="ECO:0000256" key="1">
    <source>
        <dbReference type="SAM" id="MobiDB-lite"/>
    </source>
</evidence>
<feature type="region of interest" description="Disordered" evidence="1">
    <location>
        <begin position="66"/>
        <end position="86"/>
    </location>
</feature>
<sequence>MILSSAVSGRWPRSTRLRNPPSIERVPRRMSCRFCEVCINPELVSTRVVNTVRLVRNTLTVWGSTESRADIRNTPPSSKAASFAGP</sequence>
<accession>A0A2S8BGS3</accession>
<proteinExistence type="predicted"/>
<dbReference type="AlphaFoldDB" id="A0A2S8BGS3"/>
<feature type="region of interest" description="Disordered" evidence="1">
    <location>
        <begin position="1"/>
        <end position="22"/>
    </location>
</feature>
<reference evidence="2 3" key="1">
    <citation type="journal article" date="2017" name="Int. J. Syst. Evol. Microbiol.">
        <title>Mycobacterium talmoniae sp. nov., a slowly growing mycobacterium isolated from human respiratory samples.</title>
        <authorList>
            <person name="Davidson R.M."/>
            <person name="DeGroote M.A."/>
            <person name="Marola J.L."/>
            <person name="Buss S."/>
            <person name="Jones V."/>
            <person name="McNeil M.R."/>
            <person name="Freifeld A.G."/>
            <person name="Elaine Epperson L."/>
            <person name="Hasan N.A."/>
            <person name="Jackson M."/>
            <person name="Iwen P.C."/>
            <person name="Salfinger M."/>
            <person name="Strong M."/>
        </authorList>
    </citation>
    <scope>NUCLEOTIDE SEQUENCE [LARGE SCALE GENOMIC DNA]</scope>
    <source>
        <strain evidence="2 3">ATCC BAA-2683</strain>
    </source>
</reference>
<comment type="caution">
    <text evidence="2">The sequence shown here is derived from an EMBL/GenBank/DDBJ whole genome shotgun (WGS) entry which is preliminary data.</text>
</comment>
<organism evidence="2 3">
    <name type="scientific">Mycobacterium talmoniae</name>
    <dbReference type="NCBI Taxonomy" id="1858794"/>
    <lineage>
        <taxon>Bacteria</taxon>
        <taxon>Bacillati</taxon>
        <taxon>Actinomycetota</taxon>
        <taxon>Actinomycetes</taxon>
        <taxon>Mycobacteriales</taxon>
        <taxon>Mycobacteriaceae</taxon>
        <taxon>Mycobacterium</taxon>
    </lineage>
</organism>
<evidence type="ECO:0000313" key="2">
    <source>
        <dbReference type="EMBL" id="PQM45881.1"/>
    </source>
</evidence>
<gene>
    <name evidence="2" type="ORF">C1Y40_03970</name>
</gene>
<dbReference type="EMBL" id="PPEA01000579">
    <property type="protein sequence ID" value="PQM45881.1"/>
    <property type="molecule type" value="Genomic_DNA"/>
</dbReference>
<evidence type="ECO:0000313" key="3">
    <source>
        <dbReference type="Proteomes" id="UP000238296"/>
    </source>
</evidence>
<protein>
    <submittedName>
        <fullName evidence="2">Uncharacterized protein</fullName>
    </submittedName>
</protein>